<accession>A0A014L7F7</accession>
<proteinExistence type="predicted"/>
<evidence type="ECO:0000313" key="2">
    <source>
        <dbReference type="Proteomes" id="UP000020977"/>
    </source>
</evidence>
<name>A0A014L7F7_9BACT</name>
<organism evidence="1 2">
    <name type="scientific">Mesomycoplasma ovipneumoniae 14811</name>
    <dbReference type="NCBI Taxonomy" id="1188239"/>
    <lineage>
        <taxon>Bacteria</taxon>
        <taxon>Bacillati</taxon>
        <taxon>Mycoplasmatota</taxon>
        <taxon>Mycoplasmoidales</taxon>
        <taxon>Metamycoplasmataceae</taxon>
        <taxon>Mesomycoplasma</taxon>
    </lineage>
</organism>
<comment type="caution">
    <text evidence="1">The sequence shown here is derived from an EMBL/GenBank/DDBJ whole genome shotgun (WGS) entry which is preliminary data.</text>
</comment>
<dbReference type="AlphaFoldDB" id="A0A014L7F7"/>
<reference evidence="1 2" key="1">
    <citation type="submission" date="2014-03" db="EMBL/GenBank/DDBJ databases">
        <title>Genome sequence of Mycoplasma ovipneumoniae strain 14811.</title>
        <authorList>
            <person name="Sirand-Pugnet P."/>
            <person name="Breton M."/>
            <person name="Dordet-Frisoni E."/>
            <person name="Baranowski E."/>
            <person name="Barre A."/>
            <person name="Couture C."/>
            <person name="Dupuy V."/>
            <person name="Gaurivaud P."/>
            <person name="Jacob D."/>
            <person name="Lemaitre C."/>
            <person name="Manso-Silvan L."/>
            <person name="Nikolski M."/>
            <person name="Nouvel L.-X."/>
            <person name="Poumarat F."/>
            <person name="Tardy F."/>
            <person name="Thebault P."/>
            <person name="Theil S."/>
            <person name="Citti C."/>
            <person name="Thiaucourt F."/>
            <person name="Blanchard A."/>
        </authorList>
    </citation>
    <scope>NUCLEOTIDE SEQUENCE [LARGE SCALE GENOMIC DNA]</scope>
    <source>
        <strain evidence="1 2">14811</strain>
    </source>
</reference>
<sequence>MFLNMMDCLKFNRLEIYKFMAFDYCSFKTSYVFLGSMQIKTSFLFALSLNSSCIFYDFCQFFKLKKQFKNFIILLFKLKF</sequence>
<dbReference type="PATRIC" id="fig|1188239.3.peg.250"/>
<dbReference type="EMBL" id="JFAD01000009">
    <property type="protein sequence ID" value="EXU61374.1"/>
    <property type="molecule type" value="Genomic_DNA"/>
</dbReference>
<evidence type="ECO:0000313" key="1">
    <source>
        <dbReference type="EMBL" id="EXU61374.1"/>
    </source>
</evidence>
<gene>
    <name evidence="1" type="ORF">MOVI_0800</name>
</gene>
<protein>
    <submittedName>
        <fullName evidence="1">Uncharacterized protein</fullName>
    </submittedName>
</protein>
<dbReference type="Proteomes" id="UP000020977">
    <property type="component" value="Unassembled WGS sequence"/>
</dbReference>